<keyword evidence="1" id="KW-0812">Transmembrane</keyword>
<evidence type="ECO:0000256" key="1">
    <source>
        <dbReference type="SAM" id="Phobius"/>
    </source>
</evidence>
<dbReference type="EMBL" id="KI536925">
    <property type="protein sequence ID" value="ESR38689.1"/>
    <property type="molecule type" value="Genomic_DNA"/>
</dbReference>
<feature type="transmembrane region" description="Helical" evidence="1">
    <location>
        <begin position="57"/>
        <end position="76"/>
    </location>
</feature>
<accession>V4UH99</accession>
<protein>
    <submittedName>
        <fullName evidence="2">Uncharacterized protein</fullName>
    </submittedName>
</protein>
<dbReference type="Gramene" id="ESR38689">
    <property type="protein sequence ID" value="ESR38689"/>
    <property type="gene ID" value="CICLE_v10026874mg"/>
</dbReference>
<organism evidence="2 3">
    <name type="scientific">Citrus clementina</name>
    <name type="common">Clementine</name>
    <name type="synonym">Citrus deliciosa x Citrus sinensis</name>
    <dbReference type="NCBI Taxonomy" id="85681"/>
    <lineage>
        <taxon>Eukaryota</taxon>
        <taxon>Viridiplantae</taxon>
        <taxon>Streptophyta</taxon>
        <taxon>Embryophyta</taxon>
        <taxon>Tracheophyta</taxon>
        <taxon>Spermatophyta</taxon>
        <taxon>Magnoliopsida</taxon>
        <taxon>eudicotyledons</taxon>
        <taxon>Gunneridae</taxon>
        <taxon>Pentapetalae</taxon>
        <taxon>rosids</taxon>
        <taxon>malvids</taxon>
        <taxon>Sapindales</taxon>
        <taxon>Rutaceae</taxon>
        <taxon>Aurantioideae</taxon>
        <taxon>Citrus</taxon>
    </lineage>
</organism>
<proteinExistence type="predicted"/>
<evidence type="ECO:0000313" key="2">
    <source>
        <dbReference type="EMBL" id="ESR38689.1"/>
    </source>
</evidence>
<reference evidence="2 3" key="1">
    <citation type="submission" date="2013-10" db="EMBL/GenBank/DDBJ databases">
        <authorList>
            <consortium name="International Citrus Genome Consortium"/>
            <person name="Jenkins J."/>
            <person name="Schmutz J."/>
            <person name="Prochnik S."/>
            <person name="Rokhsar D."/>
            <person name="Gmitter F."/>
            <person name="Ollitrault P."/>
            <person name="Machado M."/>
            <person name="Talon M."/>
            <person name="Wincker P."/>
            <person name="Jaillon O."/>
            <person name="Morgante M."/>
        </authorList>
    </citation>
    <scope>NUCLEOTIDE SEQUENCE</scope>
    <source>
        <strain evidence="3">cv. Clemenules</strain>
    </source>
</reference>
<dbReference type="Proteomes" id="UP000030687">
    <property type="component" value="Unassembled WGS sequence"/>
</dbReference>
<keyword evidence="3" id="KW-1185">Reference proteome</keyword>
<dbReference type="KEGG" id="cic:CICLE_v10026874mg"/>
<sequence>MARYRNLSKGHVNCNLFPSTPAGQAMILCHVLTPPGSTIHRDNRNDRIGEFRAPTDGLILIIFLFRVLICMMQPGSANR</sequence>
<keyword evidence="1" id="KW-0472">Membrane</keyword>
<name>V4UH99_CITCL</name>
<keyword evidence="1" id="KW-1133">Transmembrane helix</keyword>
<dbReference type="AlphaFoldDB" id="V4UH99"/>
<gene>
    <name evidence="2" type="ORF">CICLE_v10026874mg</name>
</gene>
<dbReference type="InParanoid" id="V4UH99"/>
<evidence type="ECO:0000313" key="3">
    <source>
        <dbReference type="Proteomes" id="UP000030687"/>
    </source>
</evidence>